<accession>A0A1J1DZ23</accession>
<proteinExistence type="predicted"/>
<organism evidence="2">
    <name type="scientific">Escherichia coli</name>
    <dbReference type="NCBI Taxonomy" id="562"/>
    <lineage>
        <taxon>Bacteria</taxon>
        <taxon>Pseudomonadati</taxon>
        <taxon>Pseudomonadota</taxon>
        <taxon>Gammaproteobacteria</taxon>
        <taxon>Enterobacterales</taxon>
        <taxon>Enterobacteriaceae</taxon>
        <taxon>Escherichia</taxon>
    </lineage>
</organism>
<feature type="transmembrane region" description="Helical" evidence="1">
    <location>
        <begin position="12"/>
        <end position="36"/>
    </location>
</feature>
<feature type="transmembrane region" description="Helical" evidence="1">
    <location>
        <begin position="85"/>
        <end position="105"/>
    </location>
</feature>
<keyword evidence="1" id="KW-0812">Transmembrane</keyword>
<feature type="transmembrane region" description="Helical" evidence="1">
    <location>
        <begin position="271"/>
        <end position="290"/>
    </location>
</feature>
<dbReference type="EMBL" id="LC177552">
    <property type="protein sequence ID" value="BAV90512.1"/>
    <property type="molecule type" value="Genomic_DNA"/>
</dbReference>
<feature type="transmembrane region" description="Helical" evidence="1">
    <location>
        <begin position="223"/>
        <end position="241"/>
    </location>
</feature>
<evidence type="ECO:0000256" key="1">
    <source>
        <dbReference type="SAM" id="Phobius"/>
    </source>
</evidence>
<evidence type="ECO:0000313" key="2">
    <source>
        <dbReference type="EMBL" id="BAV90512.1"/>
    </source>
</evidence>
<dbReference type="RefSeq" id="WP_032184513.1">
    <property type="nucleotide sequence ID" value="NZ_ABACVG020000001.1"/>
</dbReference>
<feature type="transmembrane region" description="Helical" evidence="1">
    <location>
        <begin position="196"/>
        <end position="217"/>
    </location>
</feature>
<feature type="transmembrane region" description="Helical" evidence="1">
    <location>
        <begin position="333"/>
        <end position="353"/>
    </location>
</feature>
<feature type="transmembrane region" description="Helical" evidence="1">
    <location>
        <begin position="365"/>
        <end position="382"/>
    </location>
</feature>
<feature type="transmembrane region" description="Helical" evidence="1">
    <location>
        <begin position="138"/>
        <end position="158"/>
    </location>
</feature>
<gene>
    <name evidence="2" type="primary">wzx</name>
</gene>
<protein>
    <submittedName>
        <fullName evidence="2">O-antigen flippase</fullName>
    </submittedName>
</protein>
<name>A0A1J1DZ23_ECOLX</name>
<feature type="transmembrane region" description="Helical" evidence="1">
    <location>
        <begin position="51"/>
        <end position="73"/>
    </location>
</feature>
<feature type="transmembrane region" description="Helical" evidence="1">
    <location>
        <begin position="302"/>
        <end position="321"/>
    </location>
</feature>
<feature type="transmembrane region" description="Helical" evidence="1">
    <location>
        <begin position="111"/>
        <end position="131"/>
    </location>
</feature>
<reference evidence="2" key="1">
    <citation type="journal article" date="2017" name="Microb. Genom.">
        <title>An untypeable enterotoxigenic Escherichia coli represents one of the dominant types causing human disease.</title>
        <authorList>
            <person name="Iguchi A."/>
            <person name="von Mentzer A."/>
            <person name="Kikuchi T."/>
            <person name="Thomson N.R."/>
        </authorList>
    </citation>
    <scope>NUCLEOTIDE SEQUENCE</scope>
    <source>
        <strain evidence="2">E819</strain>
    </source>
</reference>
<keyword evidence="1" id="KW-1133">Transmembrane helix</keyword>
<sequence length="395" mass="44030">MNFKQKGKIISYILKLSVLAFTVLPGANRVVLFYIISHVTTTEYFAFFSSAYSYAIVMSMIGGVGVGTVIIKYGSEFGIVNFIKIAFIAIIISSIAGGIIIFSFWEVTRLGIIGLLLMSIGLTMNQIIRYMIIVKKNFLIGAINEVIFILPPFVFLFIKDINIIILLGSLYIIQSLLTAFFCFVDNGKTIKFREAFIIGHSNLVSSGILYFLPIASLSLVGPVITKAVSLMITTAGIITVFPRAMLNMKIVDIQSLYNNDRGEFLKESARFKNRVACVMLLGVIIMIAYGCLTNKTSSIVDIIYIGLSLSLFIFMGQYTILETTLINLVGKENISLILNSLSFIFFVGVYYILKIIDLQNTTLTMFLLCSIVFISYSIRYYIINKVLNEVGKCLL</sequence>
<feature type="transmembrane region" description="Helical" evidence="1">
    <location>
        <begin position="164"/>
        <end position="184"/>
    </location>
</feature>
<keyword evidence="1" id="KW-0472">Membrane</keyword>
<dbReference type="AlphaFoldDB" id="A0A1J1DZ23"/>